<dbReference type="InterPro" id="IPR013083">
    <property type="entry name" value="Znf_RING/FYVE/PHD"/>
</dbReference>
<dbReference type="GO" id="GO:0070210">
    <property type="term" value="C:Rpd3L-Expanded complex"/>
    <property type="evidence" value="ECO:0007669"/>
    <property type="project" value="TreeGrafter"/>
</dbReference>
<dbReference type="InterPro" id="IPR053051">
    <property type="entry name" value="HDAC_complex_subunit"/>
</dbReference>
<feature type="compositionally biased region" description="Basic and acidic residues" evidence="4">
    <location>
        <begin position="200"/>
        <end position="212"/>
    </location>
</feature>
<dbReference type="GO" id="GO:0008270">
    <property type="term" value="F:zinc ion binding"/>
    <property type="evidence" value="ECO:0007669"/>
    <property type="project" value="UniProtKB-KW"/>
</dbReference>
<feature type="compositionally biased region" description="Acidic residues" evidence="4">
    <location>
        <begin position="25"/>
        <end position="40"/>
    </location>
</feature>
<dbReference type="PANTHER" id="PTHR47793">
    <property type="entry name" value="HISTONE DEACETYLASE COMPLEX SUBUNIT CTI6"/>
    <property type="match status" value="1"/>
</dbReference>
<dbReference type="SUPFAM" id="SSF57903">
    <property type="entry name" value="FYVE/PHD zinc finger"/>
    <property type="match status" value="1"/>
</dbReference>
<dbReference type="STRING" id="619300.G3AUQ0"/>
<dbReference type="KEGG" id="spaa:SPAPADRAFT_143279"/>
<dbReference type="GO" id="GO:0061188">
    <property type="term" value="P:negative regulation of rDNA heterochromatin formation"/>
    <property type="evidence" value="ECO:0007669"/>
    <property type="project" value="TreeGrafter"/>
</dbReference>
<evidence type="ECO:0000256" key="1">
    <source>
        <dbReference type="ARBA" id="ARBA00022723"/>
    </source>
</evidence>
<dbReference type="OMA" id="PEKYWCE"/>
<protein>
    <recommendedName>
        <fullName evidence="5">Zinc finger PHD-type domain-containing protein</fullName>
    </recommendedName>
</protein>
<dbReference type="InParanoid" id="G3AUQ0"/>
<dbReference type="InterPro" id="IPR011011">
    <property type="entry name" value="Znf_FYVE_PHD"/>
</dbReference>
<dbReference type="eggNOG" id="KOG1844">
    <property type="taxonomic scope" value="Eukaryota"/>
</dbReference>
<evidence type="ECO:0000256" key="2">
    <source>
        <dbReference type="ARBA" id="ARBA00022771"/>
    </source>
</evidence>
<feature type="region of interest" description="Disordered" evidence="4">
    <location>
        <begin position="139"/>
        <end position="173"/>
    </location>
</feature>
<feature type="domain" description="Zinc finger PHD-type" evidence="5">
    <location>
        <begin position="46"/>
        <end position="113"/>
    </location>
</feature>
<dbReference type="GeneID" id="18870531"/>
<dbReference type="EMBL" id="GL996505">
    <property type="protein sequence ID" value="EGW30606.1"/>
    <property type="molecule type" value="Genomic_DNA"/>
</dbReference>
<keyword evidence="3" id="KW-0862">Zinc</keyword>
<evidence type="ECO:0000256" key="3">
    <source>
        <dbReference type="ARBA" id="ARBA00022833"/>
    </source>
</evidence>
<dbReference type="AlphaFoldDB" id="G3AUQ0"/>
<dbReference type="PANTHER" id="PTHR47793:SF1">
    <property type="entry name" value="HISTONE DEACETYLASE COMPLEX SUBUNIT CTI6"/>
    <property type="match status" value="1"/>
</dbReference>
<organism evidence="7">
    <name type="scientific">Spathaspora passalidarum (strain NRRL Y-27907 / 11-Y1)</name>
    <dbReference type="NCBI Taxonomy" id="619300"/>
    <lineage>
        <taxon>Eukaryota</taxon>
        <taxon>Fungi</taxon>
        <taxon>Dikarya</taxon>
        <taxon>Ascomycota</taxon>
        <taxon>Saccharomycotina</taxon>
        <taxon>Pichiomycetes</taxon>
        <taxon>Debaryomycetaceae</taxon>
        <taxon>Spathaspora</taxon>
    </lineage>
</organism>
<keyword evidence="7" id="KW-1185">Reference proteome</keyword>
<feature type="compositionally biased region" description="Low complexity" evidence="4">
    <location>
        <begin position="147"/>
        <end position="157"/>
    </location>
</feature>
<dbReference type="GO" id="GO:0061186">
    <property type="term" value="P:negative regulation of silent mating-type cassette heterochromatin formation"/>
    <property type="evidence" value="ECO:0007669"/>
    <property type="project" value="TreeGrafter"/>
</dbReference>
<feature type="compositionally biased region" description="Basic residues" evidence="4">
    <location>
        <begin position="229"/>
        <end position="247"/>
    </location>
</feature>
<feature type="compositionally biased region" description="Polar residues" evidence="4">
    <location>
        <begin position="11"/>
        <end position="20"/>
    </location>
</feature>
<dbReference type="Pfam" id="PF20826">
    <property type="entry name" value="PHD_5"/>
    <property type="match status" value="1"/>
</dbReference>
<dbReference type="GO" id="GO:0033698">
    <property type="term" value="C:Rpd3L complex"/>
    <property type="evidence" value="ECO:0007669"/>
    <property type="project" value="TreeGrafter"/>
</dbReference>
<name>G3AUQ0_SPAPN</name>
<evidence type="ECO:0000313" key="7">
    <source>
        <dbReference type="Proteomes" id="UP000000709"/>
    </source>
</evidence>
<evidence type="ECO:0000313" key="6">
    <source>
        <dbReference type="EMBL" id="EGW30606.1"/>
    </source>
</evidence>
<sequence length="371" mass="42202">MSRRSGRKTYTAEQPSTAAPAQTFPEEEELEDLEEDSLEEGDEVTRCVCGNDELQTDTINKELEDLLAKEYKIKIDHGLFIQCDKCGVWQHGYCVGLFDNNDVPEKYWCELCKPEVHIFIDKRTLYKPVNDRRRKVEQISMIKKKNSGSSSGSSRNSPPTGGKRKRHHHEEDEYDYEVALQKALRESAKESGVPVDEANQEVKQKLNDHDTSNVDEENDVSNSDAGSKRAARSRGGRAAKSKKKKKKDATSLSSSSSTSNANSGNTNTGVTKEELINQPSKPRFVSSKSSIYELRKRTGAILEWLGRSQIELEDEKVRKLELFNFTPNSDDLQVKQDVENVQTKFNENLELMEKLTEQILIWEQRFGKYAP</sequence>
<dbReference type="Gene3D" id="3.30.40.10">
    <property type="entry name" value="Zinc/RING finger domain, C3HC4 (zinc finger)"/>
    <property type="match status" value="1"/>
</dbReference>
<dbReference type="FunCoup" id="G3AUQ0">
    <property type="interactions" value="130"/>
</dbReference>
<dbReference type="SMART" id="SM00249">
    <property type="entry name" value="PHD"/>
    <property type="match status" value="1"/>
</dbReference>
<evidence type="ECO:0000259" key="5">
    <source>
        <dbReference type="SMART" id="SM00249"/>
    </source>
</evidence>
<reference evidence="6 7" key="1">
    <citation type="journal article" date="2011" name="Proc. Natl. Acad. Sci. U.S.A.">
        <title>Comparative genomics of xylose-fermenting fungi for enhanced biofuel production.</title>
        <authorList>
            <person name="Wohlbach D.J."/>
            <person name="Kuo A."/>
            <person name="Sato T.K."/>
            <person name="Potts K.M."/>
            <person name="Salamov A.A."/>
            <person name="LaButti K.M."/>
            <person name="Sun H."/>
            <person name="Clum A."/>
            <person name="Pangilinan J.L."/>
            <person name="Lindquist E.A."/>
            <person name="Lucas S."/>
            <person name="Lapidus A."/>
            <person name="Jin M."/>
            <person name="Gunawan C."/>
            <person name="Balan V."/>
            <person name="Dale B.E."/>
            <person name="Jeffries T.W."/>
            <person name="Zinkel R."/>
            <person name="Barry K.W."/>
            <person name="Grigoriev I.V."/>
            <person name="Gasch A.P."/>
        </authorList>
    </citation>
    <scope>NUCLEOTIDE SEQUENCE [LARGE SCALE GENOMIC DNA]</scope>
    <source>
        <strain evidence="7">NRRL Y-27907 / 11-Y1</strain>
    </source>
</reference>
<feature type="region of interest" description="Disordered" evidence="4">
    <location>
        <begin position="185"/>
        <end position="282"/>
    </location>
</feature>
<feature type="compositionally biased region" description="Low complexity" evidence="4">
    <location>
        <begin position="250"/>
        <end position="268"/>
    </location>
</feature>
<accession>G3AUQ0</accession>
<feature type="region of interest" description="Disordered" evidence="4">
    <location>
        <begin position="1"/>
        <end position="40"/>
    </location>
</feature>
<dbReference type="RefSeq" id="XP_007377577.1">
    <property type="nucleotide sequence ID" value="XM_007377515.1"/>
</dbReference>
<dbReference type="InterPro" id="IPR019786">
    <property type="entry name" value="Zinc_finger_PHD-type_CS"/>
</dbReference>
<proteinExistence type="predicted"/>
<dbReference type="HOGENOM" id="CLU_020879_1_0_1"/>
<gene>
    <name evidence="6" type="ORF">SPAPADRAFT_143279</name>
</gene>
<dbReference type="PROSITE" id="PS01359">
    <property type="entry name" value="ZF_PHD_1"/>
    <property type="match status" value="1"/>
</dbReference>
<evidence type="ECO:0000256" key="4">
    <source>
        <dbReference type="SAM" id="MobiDB-lite"/>
    </source>
</evidence>
<keyword evidence="1" id="KW-0479">Metal-binding</keyword>
<dbReference type="Proteomes" id="UP000000709">
    <property type="component" value="Unassembled WGS sequence"/>
</dbReference>
<dbReference type="OrthoDB" id="418595at2759"/>
<keyword evidence="2" id="KW-0863">Zinc-finger</keyword>
<dbReference type="InterPro" id="IPR001965">
    <property type="entry name" value="Znf_PHD"/>
</dbReference>